<dbReference type="InterPro" id="IPR002397">
    <property type="entry name" value="Cyt_P450_B"/>
</dbReference>
<evidence type="ECO:0008006" key="10">
    <source>
        <dbReference type="Google" id="ProtNLM"/>
    </source>
</evidence>
<protein>
    <recommendedName>
        <fullName evidence="10">Cytochrome P450</fullName>
    </recommendedName>
</protein>
<keyword evidence="4 7" id="KW-0560">Oxidoreductase</keyword>
<keyword evidence="2 7" id="KW-0349">Heme</keyword>
<dbReference type="GO" id="GO:0020037">
    <property type="term" value="F:heme binding"/>
    <property type="evidence" value="ECO:0007669"/>
    <property type="project" value="InterPro"/>
</dbReference>
<organism evidence="8 9">
    <name type="scientific">Kocuria rosea subsp. polaris</name>
    <dbReference type="NCBI Taxonomy" id="136273"/>
    <lineage>
        <taxon>Bacteria</taxon>
        <taxon>Bacillati</taxon>
        <taxon>Actinomycetota</taxon>
        <taxon>Actinomycetes</taxon>
        <taxon>Micrococcales</taxon>
        <taxon>Micrococcaceae</taxon>
        <taxon>Kocuria</taxon>
    </lineage>
</organism>
<dbReference type="PRINTS" id="PR00359">
    <property type="entry name" value="BP450"/>
</dbReference>
<dbReference type="InterPro" id="IPR017972">
    <property type="entry name" value="Cyt_P450_CS"/>
</dbReference>
<evidence type="ECO:0000256" key="2">
    <source>
        <dbReference type="ARBA" id="ARBA00022617"/>
    </source>
</evidence>
<evidence type="ECO:0000256" key="3">
    <source>
        <dbReference type="ARBA" id="ARBA00022723"/>
    </source>
</evidence>
<dbReference type="GO" id="GO:0016705">
    <property type="term" value="F:oxidoreductase activity, acting on paired donors, with incorporation or reduction of molecular oxygen"/>
    <property type="evidence" value="ECO:0007669"/>
    <property type="project" value="InterPro"/>
</dbReference>
<sequence length="415" mass="46217">MNVPEYAIAHPITMGSPEFLADPYRHYAWLRDNAPVYQGRMAYVGEQDLWMVSRYADCRTLLTDARFQRSPGGRGPALLDQLPEAVREPMRLLLTNSMILMDDPAHRRLRGLVTKPFTPRAIARIGDRVRELAHGLLDRWGPADEIDLRTQFALPIPATVINEMVGVPPADRDRFQQGVQALINGMAAVGQDSWARDVNALTDLVRALIAHKRADPGEDILTGLIHAEEAGDRLSDDELLAMVFTLVTGGYETTYNLITNAVVTLLDHPEQLGRLRAAPDDDGLWRTAVDELLRYSSPIGSTEPITAVTDVTWHDTTIPAGASVVPLLQAANRDPREFTDPDRFDIDRHPNNHLAFGHGVHFCLGSNLARLETRIALSVLLQRSPGLRLAVDRSALEFEPLPLWLRYRSLPVHLG</sequence>
<dbReference type="RefSeq" id="WP_058874453.1">
    <property type="nucleotide sequence ID" value="NZ_LQBK01000022.1"/>
</dbReference>
<name>A0A0W8I9V7_KOCRO</name>
<dbReference type="GO" id="GO:0004497">
    <property type="term" value="F:monooxygenase activity"/>
    <property type="evidence" value="ECO:0007669"/>
    <property type="project" value="UniProtKB-KW"/>
</dbReference>
<dbReference type="PROSITE" id="PS00086">
    <property type="entry name" value="CYTOCHROME_P450"/>
    <property type="match status" value="1"/>
</dbReference>
<gene>
    <name evidence="8" type="ORF">AVL61_06535</name>
</gene>
<dbReference type="CDD" id="cd11029">
    <property type="entry name" value="CYP107-like"/>
    <property type="match status" value="1"/>
</dbReference>
<dbReference type="InterPro" id="IPR001128">
    <property type="entry name" value="Cyt_P450"/>
</dbReference>
<dbReference type="Proteomes" id="UP000053512">
    <property type="component" value="Unassembled WGS sequence"/>
</dbReference>
<reference evidence="9" key="1">
    <citation type="submission" date="2015-12" db="EMBL/GenBank/DDBJ databases">
        <authorList>
            <person name="Nair G.R."/>
            <person name="Kaur G."/>
            <person name="Mayilraj S."/>
        </authorList>
    </citation>
    <scope>NUCLEOTIDE SEQUENCE [LARGE SCALE GENOMIC DNA]</scope>
    <source>
        <strain evidence="9">CD08_4</strain>
    </source>
</reference>
<evidence type="ECO:0000256" key="5">
    <source>
        <dbReference type="ARBA" id="ARBA00023004"/>
    </source>
</evidence>
<evidence type="ECO:0000313" key="9">
    <source>
        <dbReference type="Proteomes" id="UP000053512"/>
    </source>
</evidence>
<dbReference type="SUPFAM" id="SSF48264">
    <property type="entry name" value="Cytochrome P450"/>
    <property type="match status" value="1"/>
</dbReference>
<evidence type="ECO:0000256" key="1">
    <source>
        <dbReference type="ARBA" id="ARBA00010617"/>
    </source>
</evidence>
<proteinExistence type="inferred from homology"/>
<dbReference type="Gene3D" id="1.10.630.10">
    <property type="entry name" value="Cytochrome P450"/>
    <property type="match status" value="1"/>
</dbReference>
<keyword evidence="6 7" id="KW-0503">Monooxygenase</keyword>
<keyword evidence="5 7" id="KW-0408">Iron</keyword>
<evidence type="ECO:0000313" key="8">
    <source>
        <dbReference type="EMBL" id="KUG56705.1"/>
    </source>
</evidence>
<dbReference type="InterPro" id="IPR036396">
    <property type="entry name" value="Cyt_P450_sf"/>
</dbReference>
<dbReference type="PANTHER" id="PTHR46696">
    <property type="entry name" value="P450, PUTATIVE (EUROFUNG)-RELATED"/>
    <property type="match status" value="1"/>
</dbReference>
<dbReference type="PRINTS" id="PR00385">
    <property type="entry name" value="P450"/>
</dbReference>
<dbReference type="AlphaFoldDB" id="A0A0W8I9V7"/>
<dbReference type="FunFam" id="1.10.630.10:FF:000018">
    <property type="entry name" value="Cytochrome P450 monooxygenase"/>
    <property type="match status" value="1"/>
</dbReference>
<dbReference type="Pfam" id="PF00067">
    <property type="entry name" value="p450"/>
    <property type="match status" value="2"/>
</dbReference>
<comment type="caution">
    <text evidence="8">The sequence shown here is derived from an EMBL/GenBank/DDBJ whole genome shotgun (WGS) entry which is preliminary data.</text>
</comment>
<dbReference type="PANTHER" id="PTHR46696:SF1">
    <property type="entry name" value="CYTOCHROME P450 YJIB-RELATED"/>
    <property type="match status" value="1"/>
</dbReference>
<evidence type="ECO:0000256" key="6">
    <source>
        <dbReference type="ARBA" id="ARBA00023033"/>
    </source>
</evidence>
<dbReference type="GO" id="GO:0005506">
    <property type="term" value="F:iron ion binding"/>
    <property type="evidence" value="ECO:0007669"/>
    <property type="project" value="InterPro"/>
</dbReference>
<dbReference type="EMBL" id="LQBK01000022">
    <property type="protein sequence ID" value="KUG56705.1"/>
    <property type="molecule type" value="Genomic_DNA"/>
</dbReference>
<accession>A0A0W8I9V7</accession>
<evidence type="ECO:0000256" key="4">
    <source>
        <dbReference type="ARBA" id="ARBA00023002"/>
    </source>
</evidence>
<keyword evidence="3 7" id="KW-0479">Metal-binding</keyword>
<evidence type="ECO:0000256" key="7">
    <source>
        <dbReference type="RuleBase" id="RU000461"/>
    </source>
</evidence>
<comment type="similarity">
    <text evidence="1 7">Belongs to the cytochrome P450 family.</text>
</comment>